<proteinExistence type="predicted"/>
<dbReference type="Proteomes" id="UP000018948">
    <property type="component" value="Unassembled WGS sequence"/>
</dbReference>
<name>W2ZZ37_PHYNI</name>
<dbReference type="OrthoDB" id="123120at2759"/>
<dbReference type="PANTHER" id="PTHR34409">
    <property type="entry name" value="SET DOMAIN-CONTAINING PROTEIN"/>
    <property type="match status" value="1"/>
</dbReference>
<protein>
    <recommendedName>
        <fullName evidence="1">DUF6818 domain-containing protein</fullName>
    </recommendedName>
</protein>
<dbReference type="EMBL" id="ANIY01000603">
    <property type="protein sequence ID" value="ETP52191.1"/>
    <property type="molecule type" value="Genomic_DNA"/>
</dbReference>
<reference evidence="2 3" key="1">
    <citation type="submission" date="2013-11" db="EMBL/GenBank/DDBJ databases">
        <title>The Genome Sequence of Phytophthora parasitica P10297.</title>
        <authorList>
            <consortium name="The Broad Institute Genomics Platform"/>
            <person name="Russ C."/>
            <person name="Tyler B."/>
            <person name="Panabieres F."/>
            <person name="Shan W."/>
            <person name="Tripathy S."/>
            <person name="Grunwald N."/>
            <person name="Machado M."/>
            <person name="Johnson C.S."/>
            <person name="Walker B."/>
            <person name="Young S.K."/>
            <person name="Zeng Q."/>
            <person name="Gargeya S."/>
            <person name="Fitzgerald M."/>
            <person name="Haas B."/>
            <person name="Abouelleil A."/>
            <person name="Allen A.W."/>
            <person name="Alvarado L."/>
            <person name="Arachchi H.M."/>
            <person name="Berlin A.M."/>
            <person name="Chapman S.B."/>
            <person name="Gainer-Dewar J."/>
            <person name="Goldberg J."/>
            <person name="Griggs A."/>
            <person name="Gujja S."/>
            <person name="Hansen M."/>
            <person name="Howarth C."/>
            <person name="Imamovic A."/>
            <person name="Ireland A."/>
            <person name="Larimer J."/>
            <person name="McCowan C."/>
            <person name="Murphy C."/>
            <person name="Pearson M."/>
            <person name="Poon T.W."/>
            <person name="Priest M."/>
            <person name="Roberts A."/>
            <person name="Saif S."/>
            <person name="Shea T."/>
            <person name="Sisk P."/>
            <person name="Sykes S."/>
            <person name="Wortman J."/>
            <person name="Nusbaum C."/>
            <person name="Birren B."/>
        </authorList>
    </citation>
    <scope>NUCLEOTIDE SEQUENCE [LARGE SCALE GENOMIC DNA]</scope>
    <source>
        <strain evidence="2 3">P10297</strain>
    </source>
</reference>
<comment type="caution">
    <text evidence="2">The sequence shown here is derived from an EMBL/GenBank/DDBJ whole genome shotgun (WGS) entry which is preliminary data.</text>
</comment>
<feature type="domain" description="DUF6818" evidence="1">
    <location>
        <begin position="30"/>
        <end position="69"/>
    </location>
</feature>
<dbReference type="PANTHER" id="PTHR34409:SF1">
    <property type="entry name" value="MYB-LIKE DOMAIN-CONTAINING PROTEIN"/>
    <property type="match status" value="1"/>
</dbReference>
<gene>
    <name evidence="2" type="ORF">F442_02756</name>
</gene>
<dbReference type="Pfam" id="PF20681">
    <property type="entry name" value="DUF6818"/>
    <property type="match status" value="1"/>
</dbReference>
<accession>W2ZZ37</accession>
<sequence length="69" mass="8315">MSKRGRRTGYNNFSIPEQLLLFEIVDDIRPLGKDMWEQVAEQYNYRQPRGTCESDYESLRRKFINLVDK</sequence>
<dbReference type="AlphaFoldDB" id="W2ZZ37"/>
<evidence type="ECO:0000313" key="3">
    <source>
        <dbReference type="Proteomes" id="UP000018948"/>
    </source>
</evidence>
<evidence type="ECO:0000313" key="2">
    <source>
        <dbReference type="EMBL" id="ETP52191.1"/>
    </source>
</evidence>
<dbReference type="InterPro" id="IPR049203">
    <property type="entry name" value="DUF6818"/>
</dbReference>
<evidence type="ECO:0000259" key="1">
    <source>
        <dbReference type="Pfam" id="PF20681"/>
    </source>
</evidence>
<organism evidence="2 3">
    <name type="scientific">Phytophthora nicotianae P10297</name>
    <dbReference type="NCBI Taxonomy" id="1317064"/>
    <lineage>
        <taxon>Eukaryota</taxon>
        <taxon>Sar</taxon>
        <taxon>Stramenopiles</taxon>
        <taxon>Oomycota</taxon>
        <taxon>Peronosporomycetes</taxon>
        <taxon>Peronosporales</taxon>
        <taxon>Peronosporaceae</taxon>
        <taxon>Phytophthora</taxon>
    </lineage>
</organism>